<dbReference type="OrthoDB" id="9777774at2"/>
<gene>
    <name evidence="8" type="ORF">LY60_02795</name>
</gene>
<feature type="transmembrane region" description="Helical" evidence="7">
    <location>
        <begin position="12"/>
        <end position="36"/>
    </location>
</feature>
<evidence type="ECO:0000256" key="1">
    <source>
        <dbReference type="ARBA" id="ARBA00004651"/>
    </source>
</evidence>
<comment type="similarity">
    <text evidence="2">Belongs to the UPF0718 family.</text>
</comment>
<dbReference type="AlphaFoldDB" id="A0A562J583"/>
<proteinExistence type="inferred from homology"/>
<evidence type="ECO:0000256" key="7">
    <source>
        <dbReference type="SAM" id="Phobius"/>
    </source>
</evidence>
<evidence type="ECO:0000256" key="6">
    <source>
        <dbReference type="ARBA" id="ARBA00023136"/>
    </source>
</evidence>
<dbReference type="InterPro" id="IPR053166">
    <property type="entry name" value="UPF0718_permease"/>
</dbReference>
<protein>
    <recommendedName>
        <fullName evidence="10">Permease</fullName>
    </recommendedName>
</protein>
<evidence type="ECO:0008006" key="10">
    <source>
        <dbReference type="Google" id="ProtNLM"/>
    </source>
</evidence>
<dbReference type="EMBL" id="VLKH01000009">
    <property type="protein sequence ID" value="TWH78339.1"/>
    <property type="molecule type" value="Genomic_DNA"/>
</dbReference>
<evidence type="ECO:0000313" key="8">
    <source>
        <dbReference type="EMBL" id="TWH78339.1"/>
    </source>
</evidence>
<feature type="transmembrane region" description="Helical" evidence="7">
    <location>
        <begin position="100"/>
        <end position="132"/>
    </location>
</feature>
<dbReference type="InterPro" id="IPR005524">
    <property type="entry name" value="DUF318"/>
</dbReference>
<feature type="transmembrane region" description="Helical" evidence="7">
    <location>
        <begin position="180"/>
        <end position="198"/>
    </location>
</feature>
<keyword evidence="9" id="KW-1185">Reference proteome</keyword>
<keyword evidence="3" id="KW-1003">Cell membrane</keyword>
<dbReference type="GO" id="GO:0005886">
    <property type="term" value="C:plasma membrane"/>
    <property type="evidence" value="ECO:0007669"/>
    <property type="project" value="UniProtKB-SubCell"/>
</dbReference>
<evidence type="ECO:0000256" key="4">
    <source>
        <dbReference type="ARBA" id="ARBA00022692"/>
    </source>
</evidence>
<evidence type="ECO:0000256" key="2">
    <source>
        <dbReference type="ARBA" id="ARBA00006386"/>
    </source>
</evidence>
<keyword evidence="4 7" id="KW-0812">Transmembrane</keyword>
<feature type="transmembrane region" description="Helical" evidence="7">
    <location>
        <begin position="276"/>
        <end position="299"/>
    </location>
</feature>
<keyword evidence="5 7" id="KW-1133">Transmembrane helix</keyword>
<evidence type="ECO:0000256" key="5">
    <source>
        <dbReference type="ARBA" id="ARBA00022989"/>
    </source>
</evidence>
<reference evidence="8 9" key="1">
    <citation type="submission" date="2019-07" db="EMBL/GenBank/DDBJ databases">
        <title>Genomic Encyclopedia of Type Strains, Phase I: the one thousand microbial genomes (KMG-I) project.</title>
        <authorList>
            <person name="Kyrpides N."/>
        </authorList>
    </citation>
    <scope>NUCLEOTIDE SEQUENCE [LARGE SCALE GENOMIC DNA]</scope>
    <source>
        <strain evidence="8 9">DSM 13558</strain>
    </source>
</reference>
<dbReference type="PANTHER" id="PTHR42775">
    <property type="entry name" value="PERMEASE RV2963-RELATED"/>
    <property type="match status" value="1"/>
</dbReference>
<evidence type="ECO:0000313" key="9">
    <source>
        <dbReference type="Proteomes" id="UP000315343"/>
    </source>
</evidence>
<feature type="transmembrane region" description="Helical" evidence="7">
    <location>
        <begin position="246"/>
        <end position="270"/>
    </location>
</feature>
<evidence type="ECO:0000256" key="3">
    <source>
        <dbReference type="ARBA" id="ARBA00022475"/>
    </source>
</evidence>
<sequence length="300" mass="32580">MNTFIDTTKYFISIMAELVILFLGISTLIALLFMYVSQDKLKNWMSGKGVWGNIMGVIFGAVTPFCACSTVPMTLGFLQAGVPFGTVMSFVISSPLMDPLVFVMLGTFMGWKVAVGFLVLTSFFAVIFGMILDKMGWSNQVKNVRIKQNGHEQDNAEKPEGFINRLKVSFITAWEDFKNVFIYMVIGVAIGAAIYGYLPEELITKVAGPENPFAVLVVAIIGMPLYIRVTSAIPIGLALMDKGASIGAVIALIISGAGIAIPELTMLASIFKEKLIITFIVVVFISAVLSGLIFNMILVI</sequence>
<name>A0A562J583_9FIRM</name>
<feature type="transmembrane region" description="Helical" evidence="7">
    <location>
        <begin position="57"/>
        <end position="80"/>
    </location>
</feature>
<dbReference type="Pfam" id="PF03773">
    <property type="entry name" value="ArsP_1"/>
    <property type="match status" value="1"/>
</dbReference>
<dbReference type="PANTHER" id="PTHR42775:SF2">
    <property type="entry name" value="PERMEASE"/>
    <property type="match status" value="1"/>
</dbReference>
<dbReference type="RefSeq" id="WP_145084907.1">
    <property type="nucleotide sequence ID" value="NZ_VLKH01000009.1"/>
</dbReference>
<organism evidence="8 9">
    <name type="scientific">Sedimentibacter saalensis</name>
    <dbReference type="NCBI Taxonomy" id="130788"/>
    <lineage>
        <taxon>Bacteria</taxon>
        <taxon>Bacillati</taxon>
        <taxon>Bacillota</taxon>
        <taxon>Tissierellia</taxon>
        <taxon>Sedimentibacter</taxon>
    </lineage>
</organism>
<accession>A0A562J583</accession>
<keyword evidence="6 7" id="KW-0472">Membrane</keyword>
<comment type="caution">
    <text evidence="8">The sequence shown here is derived from an EMBL/GenBank/DDBJ whole genome shotgun (WGS) entry which is preliminary data.</text>
</comment>
<comment type="subcellular location">
    <subcellularLocation>
        <location evidence="1">Cell membrane</location>
        <topology evidence="1">Multi-pass membrane protein</topology>
    </subcellularLocation>
</comment>
<dbReference type="Proteomes" id="UP000315343">
    <property type="component" value="Unassembled WGS sequence"/>
</dbReference>
<feature type="transmembrane region" description="Helical" evidence="7">
    <location>
        <begin position="213"/>
        <end position="239"/>
    </location>
</feature>